<dbReference type="Proteomes" id="UP000596130">
    <property type="component" value="Chromosome"/>
</dbReference>
<dbReference type="RefSeq" id="WP_198503012.1">
    <property type="nucleotide sequence ID" value="NZ_CP065959.1"/>
</dbReference>
<evidence type="ECO:0000313" key="2">
    <source>
        <dbReference type="EMBL" id="QQC90024.1"/>
    </source>
</evidence>
<evidence type="ECO:0000313" key="3">
    <source>
        <dbReference type="Proteomes" id="UP000596130"/>
    </source>
</evidence>
<feature type="compositionally biased region" description="Low complexity" evidence="1">
    <location>
        <begin position="68"/>
        <end position="87"/>
    </location>
</feature>
<proteinExistence type="predicted"/>
<evidence type="ECO:0000256" key="1">
    <source>
        <dbReference type="SAM" id="MobiDB-lite"/>
    </source>
</evidence>
<feature type="region of interest" description="Disordered" evidence="1">
    <location>
        <begin position="61"/>
        <end position="87"/>
    </location>
</feature>
<accession>A0A7T4PHA6</accession>
<protein>
    <submittedName>
        <fullName evidence="2">Uncharacterized protein</fullName>
    </submittedName>
</protein>
<gene>
    <name evidence="2" type="ORF">I8755_17585</name>
</gene>
<dbReference type="AlphaFoldDB" id="A0A7T4PHA6"/>
<reference evidence="2 3" key="1">
    <citation type="submission" date="2020-12" db="EMBL/GenBank/DDBJ databases">
        <title>Identification and biosynthesis of polyene macrolides produced by Streptomyces alfalfae Men-myco-93-63.</title>
        <authorList>
            <person name="Liu D."/>
            <person name="Li Y."/>
            <person name="Liu L."/>
            <person name="Han X."/>
            <person name="Shen F."/>
        </authorList>
    </citation>
    <scope>NUCLEOTIDE SEQUENCE [LARGE SCALE GENOMIC DNA]</scope>
    <source>
        <strain evidence="2 3">Men-myco-93-63</strain>
    </source>
</reference>
<organism evidence="2 3">
    <name type="scientific">Streptomyces alfalfae</name>
    <dbReference type="NCBI Taxonomy" id="1642299"/>
    <lineage>
        <taxon>Bacteria</taxon>
        <taxon>Bacillati</taxon>
        <taxon>Actinomycetota</taxon>
        <taxon>Actinomycetes</taxon>
        <taxon>Kitasatosporales</taxon>
        <taxon>Streptomycetaceae</taxon>
        <taxon>Streptomyces</taxon>
    </lineage>
</organism>
<dbReference type="EMBL" id="CP065959">
    <property type="protein sequence ID" value="QQC90024.1"/>
    <property type="molecule type" value="Genomic_DNA"/>
</dbReference>
<sequence>MSGTRGASLTWSREEDEDWAATVEVRLVLRHDAPDGLADEVLAEAHEMVAEAGRPALEVLGPRRNTRARSPPSASARRTVPASTRTA</sequence>
<name>A0A7T4PHA6_9ACTN</name>